<evidence type="ECO:0000313" key="6">
    <source>
        <dbReference type="Proteomes" id="UP000540506"/>
    </source>
</evidence>
<sequence length="475" mass="49242">METHESLLELIGNTPLVRLRLPGDGRGAAVYAKLEYLNVGGSVKDRIGLRMIEEAEKSGALGPGGTVVEATSGNTGAGLAMVAAAKGYRTIVVLPDKTSAEKLATLRAYGAEVVVRPGGLPLQDPEHILNVAARIAEQTPGGWFAGQYGNPANPAAHYLTTGPEIWRQTDGRITHLVSCVGTGGTISGTGRFLKEASGGTVRVIGADPASSVYSGGDGRPYFVEAAGRFRHPETTEDIWPDSYQQDVVDEILPIADRDSLLTIRRLAREEGLLVGGSAGTAATAALRVAADLGPQDLVVVILPDSGRQYLSKYFNDAWMLRQGFLDSDDGDASAPRVGEAVPPALRAHPLPYLHHHSTVGQALEVLRARQDAGAEPVLPAGPAPVAPGRQPTSPELLAAVSLEQLTTALAHGKAASGDPLRDHLGAPLPQFGTGESAAAALAELTEQGAGVAVVLHDGHGVGLIGPGELRALLGS</sequence>
<comment type="cofactor">
    <cofactor evidence="1">
        <name>pyridoxal 5'-phosphate</name>
        <dbReference type="ChEBI" id="CHEBI:597326"/>
    </cofactor>
</comment>
<dbReference type="InterPro" id="IPR001926">
    <property type="entry name" value="TrpB-like_PALP"/>
</dbReference>
<dbReference type="GO" id="GO:0004122">
    <property type="term" value="F:cystathionine beta-synthase activity"/>
    <property type="evidence" value="ECO:0007669"/>
    <property type="project" value="UniProtKB-EC"/>
</dbReference>
<dbReference type="CDD" id="cd01561">
    <property type="entry name" value="CBS_like"/>
    <property type="match status" value="1"/>
</dbReference>
<dbReference type="Pfam" id="PF00291">
    <property type="entry name" value="PALP"/>
    <property type="match status" value="1"/>
</dbReference>
<dbReference type="FunFam" id="3.40.50.1100:FF:000118">
    <property type="entry name" value="Related to CYS4-cystathionine beta-synthase"/>
    <property type="match status" value="1"/>
</dbReference>
<comment type="similarity">
    <text evidence="2">Belongs to the cysteine synthase/cystathionine beta-synthase family.</text>
</comment>
<accession>A0A7W7QX87</accession>
<evidence type="ECO:0000256" key="1">
    <source>
        <dbReference type="ARBA" id="ARBA00001933"/>
    </source>
</evidence>
<dbReference type="Gene3D" id="3.40.50.1100">
    <property type="match status" value="2"/>
</dbReference>
<keyword evidence="5" id="KW-0456">Lyase</keyword>
<reference evidence="5 6" key="1">
    <citation type="submission" date="2020-08" db="EMBL/GenBank/DDBJ databases">
        <title>Sequencing the genomes of 1000 actinobacteria strains.</title>
        <authorList>
            <person name="Klenk H.-P."/>
        </authorList>
    </citation>
    <scope>NUCLEOTIDE SEQUENCE [LARGE SCALE GENOMIC DNA]</scope>
    <source>
        <strain evidence="5 6">DSM 41654</strain>
    </source>
</reference>
<evidence type="ECO:0000259" key="4">
    <source>
        <dbReference type="Pfam" id="PF00291"/>
    </source>
</evidence>
<keyword evidence="3" id="KW-0663">Pyridoxal phosphate</keyword>
<dbReference type="RefSeq" id="WP_184933811.1">
    <property type="nucleotide sequence ID" value="NZ_JACHJV010000001.1"/>
</dbReference>
<dbReference type="AlphaFoldDB" id="A0A7W7QX87"/>
<dbReference type="InterPro" id="IPR036052">
    <property type="entry name" value="TrpB-like_PALP_sf"/>
</dbReference>
<protein>
    <submittedName>
        <fullName evidence="5">Cystathionine beta-synthase</fullName>
        <ecNumber evidence="5">4.2.1.22</ecNumber>
    </submittedName>
</protein>
<dbReference type="Proteomes" id="UP000540506">
    <property type="component" value="Unassembled WGS sequence"/>
</dbReference>
<organism evidence="5 6">
    <name type="scientific">Kitasatospora kifunensis</name>
    <name type="common">Streptomyces kifunensis</name>
    <dbReference type="NCBI Taxonomy" id="58351"/>
    <lineage>
        <taxon>Bacteria</taxon>
        <taxon>Bacillati</taxon>
        <taxon>Actinomycetota</taxon>
        <taxon>Actinomycetes</taxon>
        <taxon>Kitasatosporales</taxon>
        <taxon>Streptomycetaceae</taxon>
        <taxon>Kitasatospora</taxon>
    </lineage>
</organism>
<evidence type="ECO:0000256" key="2">
    <source>
        <dbReference type="ARBA" id="ARBA00007103"/>
    </source>
</evidence>
<dbReference type="InterPro" id="IPR050214">
    <property type="entry name" value="Cys_Synth/Cystath_Beta-Synth"/>
</dbReference>
<dbReference type="GO" id="GO:0009069">
    <property type="term" value="P:serine family amino acid metabolic process"/>
    <property type="evidence" value="ECO:0007669"/>
    <property type="project" value="UniProtKB-ARBA"/>
</dbReference>
<dbReference type="PANTHER" id="PTHR10314">
    <property type="entry name" value="CYSTATHIONINE BETA-SYNTHASE"/>
    <property type="match status" value="1"/>
</dbReference>
<evidence type="ECO:0000313" key="5">
    <source>
        <dbReference type="EMBL" id="MBB4921486.1"/>
    </source>
</evidence>
<dbReference type="SUPFAM" id="SSF53686">
    <property type="entry name" value="Tryptophan synthase beta subunit-like PLP-dependent enzymes"/>
    <property type="match status" value="1"/>
</dbReference>
<proteinExistence type="inferred from homology"/>
<dbReference type="FunFam" id="3.40.50.1100:FF:000003">
    <property type="entry name" value="Cystathionine beta-synthase"/>
    <property type="match status" value="1"/>
</dbReference>
<gene>
    <name evidence="5" type="ORF">FHR34_000479</name>
</gene>
<feature type="domain" description="Tryptophan synthase beta chain-like PALP" evidence="4">
    <location>
        <begin position="9"/>
        <end position="304"/>
    </location>
</feature>
<name>A0A7W7QX87_KITKI</name>
<keyword evidence="6" id="KW-1185">Reference proteome</keyword>
<dbReference type="GO" id="GO:0044272">
    <property type="term" value="P:sulfur compound biosynthetic process"/>
    <property type="evidence" value="ECO:0007669"/>
    <property type="project" value="UniProtKB-ARBA"/>
</dbReference>
<evidence type="ECO:0000256" key="3">
    <source>
        <dbReference type="ARBA" id="ARBA00022898"/>
    </source>
</evidence>
<dbReference type="EC" id="4.2.1.22" evidence="5"/>
<dbReference type="GO" id="GO:0006534">
    <property type="term" value="P:cysteine metabolic process"/>
    <property type="evidence" value="ECO:0007669"/>
    <property type="project" value="UniProtKB-ARBA"/>
</dbReference>
<comment type="caution">
    <text evidence="5">The sequence shown here is derived from an EMBL/GenBank/DDBJ whole genome shotgun (WGS) entry which is preliminary data.</text>
</comment>
<dbReference type="EMBL" id="JACHJV010000001">
    <property type="protein sequence ID" value="MBB4921486.1"/>
    <property type="molecule type" value="Genomic_DNA"/>
</dbReference>